<accession>A0A0K6IT81</accession>
<evidence type="ECO:0000313" key="6">
    <source>
        <dbReference type="Proteomes" id="UP000182108"/>
    </source>
</evidence>
<dbReference type="AlphaFoldDB" id="A0A0K6IT81"/>
<dbReference type="CDD" id="cd06333">
    <property type="entry name" value="PBP1_ABC_RPA1789-like"/>
    <property type="match status" value="1"/>
</dbReference>
<evidence type="ECO:0000313" key="5">
    <source>
        <dbReference type="EMBL" id="CUB06537.1"/>
    </source>
</evidence>
<dbReference type="PANTHER" id="PTHR30483">
    <property type="entry name" value="LEUCINE-SPECIFIC-BINDING PROTEIN"/>
    <property type="match status" value="1"/>
</dbReference>
<dbReference type="Pfam" id="PF13458">
    <property type="entry name" value="Peripla_BP_6"/>
    <property type="match status" value="1"/>
</dbReference>
<gene>
    <name evidence="5" type="ORF">Ga0061068_103195</name>
</gene>
<keyword evidence="2 3" id="KW-0732">Signal</keyword>
<evidence type="ECO:0000256" key="1">
    <source>
        <dbReference type="ARBA" id="ARBA00010062"/>
    </source>
</evidence>
<evidence type="ECO:0000259" key="4">
    <source>
        <dbReference type="Pfam" id="PF13458"/>
    </source>
</evidence>
<organism evidence="5 6">
    <name type="scientific">Tepidiphilus thermophilus</name>
    <dbReference type="NCBI Taxonomy" id="876478"/>
    <lineage>
        <taxon>Bacteria</taxon>
        <taxon>Pseudomonadati</taxon>
        <taxon>Pseudomonadota</taxon>
        <taxon>Hydrogenophilia</taxon>
        <taxon>Hydrogenophilales</taxon>
        <taxon>Hydrogenophilaceae</taxon>
        <taxon>Tepidiphilus</taxon>
    </lineage>
</organism>
<dbReference type="Gene3D" id="3.40.50.2300">
    <property type="match status" value="2"/>
</dbReference>
<feature type="chain" id="PRO_5005505498" evidence="3">
    <location>
        <begin position="23"/>
        <end position="382"/>
    </location>
</feature>
<comment type="similarity">
    <text evidence="1">Belongs to the leucine-binding protein family.</text>
</comment>
<evidence type="ECO:0000256" key="2">
    <source>
        <dbReference type="ARBA" id="ARBA00022729"/>
    </source>
</evidence>
<dbReference type="PANTHER" id="PTHR30483:SF38">
    <property type="entry name" value="BLR7848 PROTEIN"/>
    <property type="match status" value="1"/>
</dbReference>
<evidence type="ECO:0000256" key="3">
    <source>
        <dbReference type="SAM" id="SignalP"/>
    </source>
</evidence>
<feature type="signal peptide" evidence="3">
    <location>
        <begin position="1"/>
        <end position="22"/>
    </location>
</feature>
<name>A0A0K6IT81_9PROT</name>
<reference evidence="6" key="1">
    <citation type="submission" date="2015-08" db="EMBL/GenBank/DDBJ databases">
        <authorList>
            <person name="Babu N.S."/>
            <person name="Beckwith C.J."/>
            <person name="Beseler K.G."/>
            <person name="Brison A."/>
            <person name="Carone J.V."/>
            <person name="Caskin T.P."/>
            <person name="Diamond M."/>
            <person name="Durham M.E."/>
            <person name="Foxe J.M."/>
            <person name="Go M."/>
            <person name="Henderson B.A."/>
            <person name="Jones I.B."/>
            <person name="McGettigan J.A."/>
            <person name="Micheletti S.J."/>
            <person name="Nasrallah M.E."/>
            <person name="Ortiz D."/>
            <person name="Piller C.R."/>
            <person name="Privatt S.R."/>
            <person name="Schneider S.L."/>
            <person name="Sharp S."/>
            <person name="Smith T.C."/>
            <person name="Stanton J.D."/>
            <person name="Ullery H.E."/>
            <person name="Wilson R.J."/>
            <person name="Serrano M.G."/>
            <person name="Buck G."/>
            <person name="Lee V."/>
            <person name="Wang Y."/>
            <person name="Carvalho R."/>
            <person name="Voegtly L."/>
            <person name="Shi R."/>
            <person name="Duckworth R."/>
            <person name="Johnson A."/>
            <person name="Loviza R."/>
            <person name="Walstead R."/>
            <person name="Shah Z."/>
            <person name="Kiflezghi M."/>
            <person name="Wade K."/>
            <person name="Ball S.L."/>
            <person name="Bradley K.W."/>
            <person name="Asai D.J."/>
            <person name="Bowman C.A."/>
            <person name="Russell D.A."/>
            <person name="Pope W.H."/>
            <person name="Jacobs-Sera D."/>
            <person name="Hendrix R.W."/>
            <person name="Hatfull G.F."/>
        </authorList>
    </citation>
    <scope>NUCLEOTIDE SEQUENCE [LARGE SCALE GENOMIC DNA]</scope>
    <source>
        <strain evidence="6">JCM 19170</strain>
    </source>
</reference>
<dbReference type="InterPro" id="IPR028081">
    <property type="entry name" value="Leu-bd"/>
</dbReference>
<dbReference type="RefSeq" id="WP_055423152.1">
    <property type="nucleotide sequence ID" value="NZ_CYHH01000003.1"/>
</dbReference>
<protein>
    <submittedName>
        <fullName evidence="5">Amino acid/amide ABC transporter substrate-binding protein, HAAT family (TC 3.A.1.4.-)</fullName>
    </submittedName>
</protein>
<dbReference type="OrthoDB" id="5290698at2"/>
<sequence length="382" mass="41001">MGKTIALALAAVLGFTSFTAMAQVKIGVTFSMTGPLASLGIPPKNTLELLPKEVAGQRIDYVILDDASDPTLAVSNARKLIGENGVDAIIGGSNTPTSLAIIDVVAENKVPMLSLGASDRILSPMDEKRRWVFKPTQDDGMMARAIAEHMAAQGIKTVGFIGFADAYGESWYQNFSATAEKHGLKLVVNERYNRTDTSVMGQVMKMLAANPGAILVAGAGTPAALPQKTLKERGYKGFYYQTHGVANNDFLRVCGRDCEGTFLPASPVVVAPQLPQEHPVRASSMAYYGAYEERFGKGSVSQFGAYAWDAWKLIEAALPAALQKAKPGTPEFRAALRDGIEATKELAAANGVFTLSPQDHQGLDDRARVMVRITNGGWQYVR</sequence>
<dbReference type="SUPFAM" id="SSF53822">
    <property type="entry name" value="Periplasmic binding protein-like I"/>
    <property type="match status" value="1"/>
</dbReference>
<proteinExistence type="inferred from homology"/>
<feature type="domain" description="Leucine-binding protein" evidence="4">
    <location>
        <begin position="23"/>
        <end position="364"/>
    </location>
</feature>
<dbReference type="EMBL" id="CYHH01000003">
    <property type="protein sequence ID" value="CUB06537.1"/>
    <property type="molecule type" value="Genomic_DNA"/>
</dbReference>
<dbReference type="InterPro" id="IPR051010">
    <property type="entry name" value="BCAA_transport"/>
</dbReference>
<dbReference type="Proteomes" id="UP000182108">
    <property type="component" value="Unassembled WGS sequence"/>
</dbReference>
<keyword evidence="6" id="KW-1185">Reference proteome</keyword>
<dbReference type="InterPro" id="IPR028082">
    <property type="entry name" value="Peripla_BP_I"/>
</dbReference>